<protein>
    <submittedName>
        <fullName evidence="5">AFG1-like ATPase</fullName>
    </submittedName>
</protein>
<proteinExistence type="inferred from homology"/>
<keyword evidence="3" id="KW-0067">ATP-binding</keyword>
<keyword evidence="4" id="KW-1185">Reference proteome</keyword>
<name>A0A914C344_9BILA</name>
<dbReference type="WBParaSite" id="ACRNAN_Path_18.g54.t1">
    <property type="protein sequence ID" value="ACRNAN_Path_18.g54.t1"/>
    <property type="gene ID" value="ACRNAN_Path_18.g54"/>
</dbReference>
<dbReference type="GO" id="GO:0005739">
    <property type="term" value="C:mitochondrion"/>
    <property type="evidence" value="ECO:0007669"/>
    <property type="project" value="TreeGrafter"/>
</dbReference>
<dbReference type="Gene3D" id="3.40.50.300">
    <property type="entry name" value="P-loop containing nucleotide triphosphate hydrolases"/>
    <property type="match status" value="1"/>
</dbReference>
<evidence type="ECO:0000313" key="5">
    <source>
        <dbReference type="WBParaSite" id="ACRNAN_Path_18.g54.t1"/>
    </source>
</evidence>
<evidence type="ECO:0000256" key="1">
    <source>
        <dbReference type="ARBA" id="ARBA00010322"/>
    </source>
</evidence>
<organism evidence="4 5">
    <name type="scientific">Acrobeloides nanus</name>
    <dbReference type="NCBI Taxonomy" id="290746"/>
    <lineage>
        <taxon>Eukaryota</taxon>
        <taxon>Metazoa</taxon>
        <taxon>Ecdysozoa</taxon>
        <taxon>Nematoda</taxon>
        <taxon>Chromadorea</taxon>
        <taxon>Rhabditida</taxon>
        <taxon>Tylenchina</taxon>
        <taxon>Cephalobomorpha</taxon>
        <taxon>Cephaloboidea</taxon>
        <taxon>Cephalobidae</taxon>
        <taxon>Acrobeloides</taxon>
    </lineage>
</organism>
<evidence type="ECO:0000256" key="3">
    <source>
        <dbReference type="ARBA" id="ARBA00022840"/>
    </source>
</evidence>
<dbReference type="PANTHER" id="PTHR12169">
    <property type="entry name" value="ATPASE N2B"/>
    <property type="match status" value="1"/>
</dbReference>
<dbReference type="InterPro" id="IPR027417">
    <property type="entry name" value="P-loop_NTPase"/>
</dbReference>
<dbReference type="NCBIfam" id="NF040713">
    <property type="entry name" value="ZapE"/>
    <property type="match status" value="1"/>
</dbReference>
<sequence length="457" mass="52744">MRKAVFHHKRLSFYAKNLQDFIYSTRYLSNASSSTTLIQKYEEKISSGELTDDPYQKEIIVSFDKLRENMLNYDPASSPNLSSSGLWTKFFATPEKKPSLNAPKGIYLYGTVGVGKTMLMDMFFDCVEIQRKERVHFLSFMQDFHKEVHKHKLRNPSGGRGSREVFDPVPPIVESIIDRAILLCFDEFQVTDIADAMILKRLFTELFNRGLVVVCTSNRPPVDLYKNGLQRHQFVPFIHLLQEKCHTICLDSGKDYRKGAKRSETRLYFVKNGIDSDAELNVIFKQLCAEENDVVRPKTINILGRNIRIEKCCDRVADMTFDSLCGQPRGAMDYLAIARVFHTVIIRNIPVFTQQNLSEARRFIMLIDTFYDQKVRVAISADSEPEHLFRIDESKIELSDAQRMLMDDLNIHQKHEAASANVFTGSEEIFAFDRTVSRLNEMQTATYWSYRKPTSIS</sequence>
<comment type="similarity">
    <text evidence="1">Belongs to the AFG1 ATPase family.</text>
</comment>
<dbReference type="Proteomes" id="UP000887540">
    <property type="component" value="Unplaced"/>
</dbReference>
<dbReference type="GO" id="GO:0016887">
    <property type="term" value="F:ATP hydrolysis activity"/>
    <property type="evidence" value="ECO:0007669"/>
    <property type="project" value="InterPro"/>
</dbReference>
<accession>A0A914C344</accession>
<dbReference type="InterPro" id="IPR005654">
    <property type="entry name" value="ATPase_AFG1-like"/>
</dbReference>
<dbReference type="Pfam" id="PF03969">
    <property type="entry name" value="AFG1_ATPase"/>
    <property type="match status" value="1"/>
</dbReference>
<dbReference type="PANTHER" id="PTHR12169:SF6">
    <property type="entry name" value="AFG1-LIKE ATPASE"/>
    <property type="match status" value="1"/>
</dbReference>
<evidence type="ECO:0000256" key="2">
    <source>
        <dbReference type="ARBA" id="ARBA00022741"/>
    </source>
</evidence>
<reference evidence="5" key="1">
    <citation type="submission" date="2022-11" db="UniProtKB">
        <authorList>
            <consortium name="WormBaseParasite"/>
        </authorList>
    </citation>
    <scope>IDENTIFICATION</scope>
</reference>
<dbReference type="SUPFAM" id="SSF52540">
    <property type="entry name" value="P-loop containing nucleoside triphosphate hydrolases"/>
    <property type="match status" value="1"/>
</dbReference>
<dbReference type="GO" id="GO:0005524">
    <property type="term" value="F:ATP binding"/>
    <property type="evidence" value="ECO:0007669"/>
    <property type="project" value="UniProtKB-KW"/>
</dbReference>
<keyword evidence="2" id="KW-0547">Nucleotide-binding</keyword>
<evidence type="ECO:0000313" key="4">
    <source>
        <dbReference type="Proteomes" id="UP000887540"/>
    </source>
</evidence>
<dbReference type="AlphaFoldDB" id="A0A914C344"/>